<dbReference type="SUPFAM" id="SSF55874">
    <property type="entry name" value="ATPase domain of HSP90 chaperone/DNA topoisomerase II/histidine kinase"/>
    <property type="match status" value="1"/>
</dbReference>
<keyword evidence="3" id="KW-0597">Phosphoprotein</keyword>
<dbReference type="GO" id="GO:0005524">
    <property type="term" value="F:ATP binding"/>
    <property type="evidence" value="ECO:0007669"/>
    <property type="project" value="UniProtKB-KW"/>
</dbReference>
<dbReference type="Gene3D" id="1.25.40.10">
    <property type="entry name" value="Tetratricopeptide repeat domain"/>
    <property type="match status" value="1"/>
</dbReference>
<evidence type="ECO:0000256" key="5">
    <source>
        <dbReference type="ARBA" id="ARBA00022741"/>
    </source>
</evidence>
<dbReference type="InterPro" id="IPR011990">
    <property type="entry name" value="TPR-like_helical_dom_sf"/>
</dbReference>
<dbReference type="InterPro" id="IPR019734">
    <property type="entry name" value="TPR_rpt"/>
</dbReference>
<keyword evidence="14" id="KW-1185">Reference proteome</keyword>
<dbReference type="RefSeq" id="WP_112653562.1">
    <property type="nucleotide sequence ID" value="NZ_CP043451.1"/>
</dbReference>
<dbReference type="PROSITE" id="PS50005">
    <property type="entry name" value="TPR"/>
    <property type="match status" value="1"/>
</dbReference>
<dbReference type="GO" id="GO:0004673">
    <property type="term" value="F:protein histidine kinase activity"/>
    <property type="evidence" value="ECO:0007669"/>
    <property type="project" value="UniProtKB-EC"/>
</dbReference>
<dbReference type="InterPro" id="IPR011495">
    <property type="entry name" value="Sig_transdc_His_kin_sub2_dim/P"/>
</dbReference>
<dbReference type="Gene3D" id="3.30.450.20">
    <property type="entry name" value="PAS domain"/>
    <property type="match status" value="1"/>
</dbReference>
<dbReference type="PROSITE" id="PS50109">
    <property type="entry name" value="HIS_KIN"/>
    <property type="match status" value="1"/>
</dbReference>
<dbReference type="Gene3D" id="3.30.565.10">
    <property type="entry name" value="Histidine kinase-like ATPase, C-terminal domain"/>
    <property type="match status" value="1"/>
</dbReference>
<evidence type="ECO:0000256" key="3">
    <source>
        <dbReference type="ARBA" id="ARBA00022553"/>
    </source>
</evidence>
<feature type="domain" description="Histidine kinase" evidence="10">
    <location>
        <begin position="652"/>
        <end position="844"/>
    </location>
</feature>
<dbReference type="InterPro" id="IPR003594">
    <property type="entry name" value="HATPase_dom"/>
</dbReference>
<dbReference type="Pfam" id="PF07568">
    <property type="entry name" value="HisKA_2"/>
    <property type="match status" value="1"/>
</dbReference>
<reference evidence="12 14" key="2">
    <citation type="submission" date="2021-03" db="EMBL/GenBank/DDBJ databases">
        <title>Mucilaginibacter strains isolated from gold and copper mining confer multi heavy-metal resistance.</title>
        <authorList>
            <person name="Li Y."/>
        </authorList>
    </citation>
    <scope>NUCLEOTIDE SEQUENCE [LARGE SCALE GENOMIC DNA]</scope>
    <source>
        <strain evidence="12 14">P2-4</strain>
    </source>
</reference>
<dbReference type="Proteomes" id="UP000663940">
    <property type="component" value="Chromosome"/>
</dbReference>
<dbReference type="InterPro" id="IPR005467">
    <property type="entry name" value="His_kinase_dom"/>
</dbReference>
<feature type="repeat" description="TPR" evidence="8">
    <location>
        <begin position="334"/>
        <end position="367"/>
    </location>
</feature>
<evidence type="ECO:0000256" key="2">
    <source>
        <dbReference type="ARBA" id="ARBA00012438"/>
    </source>
</evidence>
<dbReference type="Proteomes" id="UP000250557">
    <property type="component" value="Chromosome"/>
</dbReference>
<accession>A0AAE6MGR3</accession>
<evidence type="ECO:0000313" key="12">
    <source>
        <dbReference type="EMBL" id="QTE48551.1"/>
    </source>
</evidence>
<evidence type="ECO:0000256" key="9">
    <source>
        <dbReference type="SAM" id="Phobius"/>
    </source>
</evidence>
<keyword evidence="6" id="KW-0418">Kinase</keyword>
<dbReference type="SUPFAM" id="SSF48452">
    <property type="entry name" value="TPR-like"/>
    <property type="match status" value="2"/>
</dbReference>
<evidence type="ECO:0000313" key="13">
    <source>
        <dbReference type="Proteomes" id="UP000250557"/>
    </source>
</evidence>
<dbReference type="Pfam" id="PF02518">
    <property type="entry name" value="HATPase_c"/>
    <property type="match status" value="1"/>
</dbReference>
<dbReference type="SMART" id="SM00387">
    <property type="entry name" value="HATPase_c"/>
    <property type="match status" value="1"/>
</dbReference>
<dbReference type="SMART" id="SM00028">
    <property type="entry name" value="TPR"/>
    <property type="match status" value="1"/>
</dbReference>
<keyword evidence="4" id="KW-0808">Transferase</keyword>
<feature type="transmembrane region" description="Helical" evidence="9">
    <location>
        <begin position="582"/>
        <end position="601"/>
    </location>
</feature>
<evidence type="ECO:0000256" key="1">
    <source>
        <dbReference type="ARBA" id="ARBA00000085"/>
    </source>
</evidence>
<dbReference type="AlphaFoldDB" id="A0AAE6MGR3"/>
<proteinExistence type="predicted"/>
<evidence type="ECO:0000256" key="6">
    <source>
        <dbReference type="ARBA" id="ARBA00022777"/>
    </source>
</evidence>
<dbReference type="EC" id="2.7.13.3" evidence="2"/>
<sequence>MGKWIFSISFFLLFALTALGQATKGVLLVKKETDNNLSALLEKLSQSPSDINKINLLLKISHVYWYSRTLENKAIDSTMLYAGLALELSKTLNFTEGGNEAKFMQCKALLERNQFKDALDIASSTDGEEKARLLLLIAERGVFNFPPDSKEYIQAKPLINQASAAAKKAGSTKWMNECFVLTGKFYFNQGNVACGKRAFMDIIQSFHQSGETENVARTWSQLGTYMPENNNTYRDIIYSNEMAVKYYRQANNLKEAGYSLRDLVIIRGNHGQIVQAEKDLLEMLRLFSECHEPLSITTYYIVSDFYRFNGRYDKALDWGFAGVKAAGDNPDKQIRPYIALGNTYAALKKFDKAIQFYQIVLQYDISKSDRDKYVDCYKIANFMASGGAPKKALRFLNDFLKKYPTSSVNNRELFASTYGYIYDLLGNQNLAEQSYLEMLRLDQAADQENGKRIGYHLTLAGGGALFIIGKYYTQHQRFKEGKKYLEASLKDPQYFDRDQELDTHKLLFKADSALGNFIPAIRHFARHKALDDSINNLAARQKISELNIKYEADKKSKDIKLLENKQKLQEAVIERSNTIRDVMIGGVVVLLLLATLAFWGFKSKQKINRRLESQQEAINTQNIILQRLLYEKDGLLADKDGLLKEKDWLLREVHHRVKNNLQIIMSLLRAQAGFLQNADAKEAIAESENRVNAIALIHQKLYNNDQIATINMPAYVSDLVNNLSNGLGVKKIKFIQAIDPLHIELSQAVPVGLILNEAITNAVKYAFNGEAGQITISFAKAEHDLVNLTVADNGRGLPENFDAMQNKSLGLQMMNGLTRQLRGVFEISGLEGVTVSLQFKLRVN</sequence>
<evidence type="ECO:0000256" key="4">
    <source>
        <dbReference type="ARBA" id="ARBA00022679"/>
    </source>
</evidence>
<evidence type="ECO:0000313" key="14">
    <source>
        <dbReference type="Proteomes" id="UP000663940"/>
    </source>
</evidence>
<comment type="catalytic activity">
    <reaction evidence="1">
        <text>ATP + protein L-histidine = ADP + protein N-phospho-L-histidine.</text>
        <dbReference type="EC" id="2.7.13.3"/>
    </reaction>
</comment>
<gene>
    <name evidence="11" type="ORF">DIU31_003920</name>
    <name evidence="12" type="ORF">J3L21_23820</name>
</gene>
<evidence type="ECO:0000256" key="8">
    <source>
        <dbReference type="PROSITE-ProRule" id="PRU00339"/>
    </source>
</evidence>
<dbReference type="EMBL" id="CP043451">
    <property type="protein sequence ID" value="QEM02703.1"/>
    <property type="molecule type" value="Genomic_DNA"/>
</dbReference>
<dbReference type="InterPro" id="IPR036890">
    <property type="entry name" value="HATPase_C_sf"/>
</dbReference>
<dbReference type="Pfam" id="PF13181">
    <property type="entry name" value="TPR_8"/>
    <property type="match status" value="1"/>
</dbReference>
<dbReference type="EMBL" id="CP071880">
    <property type="protein sequence ID" value="QTE48551.1"/>
    <property type="molecule type" value="Genomic_DNA"/>
</dbReference>
<keyword evidence="8" id="KW-0802">TPR repeat</keyword>
<keyword evidence="9" id="KW-1133">Transmembrane helix</keyword>
<evidence type="ECO:0000256" key="7">
    <source>
        <dbReference type="ARBA" id="ARBA00022840"/>
    </source>
</evidence>
<keyword evidence="7" id="KW-0067">ATP-binding</keyword>
<protein>
    <recommendedName>
        <fullName evidence="2">histidine kinase</fullName>
        <ecNumber evidence="2">2.7.13.3</ecNumber>
    </recommendedName>
</protein>
<evidence type="ECO:0000259" key="10">
    <source>
        <dbReference type="PROSITE" id="PS50109"/>
    </source>
</evidence>
<dbReference type="PANTHER" id="PTHR41523">
    <property type="entry name" value="TWO-COMPONENT SYSTEM SENSOR PROTEIN"/>
    <property type="match status" value="1"/>
</dbReference>
<keyword evidence="9" id="KW-0812">Transmembrane</keyword>
<dbReference type="PANTHER" id="PTHR41523:SF8">
    <property type="entry name" value="ETHYLENE RESPONSE SENSOR PROTEIN"/>
    <property type="match status" value="1"/>
</dbReference>
<evidence type="ECO:0000313" key="11">
    <source>
        <dbReference type="EMBL" id="QEM02703.1"/>
    </source>
</evidence>
<keyword evidence="9" id="KW-0472">Membrane</keyword>
<keyword evidence="5" id="KW-0547">Nucleotide-binding</keyword>
<reference evidence="11 13" key="1">
    <citation type="submission" date="2019-08" db="EMBL/GenBank/DDBJ databases">
        <title>Comparative genome analysis confer to the adaptation heavy metal polluted environment.</title>
        <authorList>
            <person name="Li Y."/>
        </authorList>
    </citation>
    <scope>NUCLEOTIDE SEQUENCE [LARGE SCALE GENOMIC DNA]</scope>
    <source>
        <strain evidence="11 13">P2</strain>
    </source>
</reference>
<name>A0AAE6MGR3_9SPHI</name>
<organism evidence="11 13">
    <name type="scientific">Mucilaginibacter rubeus</name>
    <dbReference type="NCBI Taxonomy" id="2027860"/>
    <lineage>
        <taxon>Bacteria</taxon>
        <taxon>Pseudomonadati</taxon>
        <taxon>Bacteroidota</taxon>
        <taxon>Sphingobacteriia</taxon>
        <taxon>Sphingobacteriales</taxon>
        <taxon>Sphingobacteriaceae</taxon>
        <taxon>Mucilaginibacter</taxon>
    </lineage>
</organism>